<keyword evidence="3" id="KW-1185">Reference proteome</keyword>
<dbReference type="Proteomes" id="UP000318102">
    <property type="component" value="Unassembled WGS sequence"/>
</dbReference>
<dbReference type="Pfam" id="PF09992">
    <property type="entry name" value="NAGPA"/>
    <property type="match status" value="1"/>
</dbReference>
<organism evidence="2 3">
    <name type="scientific">Paenibacillus agilis</name>
    <dbReference type="NCBI Taxonomy" id="3020863"/>
    <lineage>
        <taxon>Bacteria</taxon>
        <taxon>Bacillati</taxon>
        <taxon>Bacillota</taxon>
        <taxon>Bacilli</taxon>
        <taxon>Bacillales</taxon>
        <taxon>Paenibacillaceae</taxon>
        <taxon>Paenibacillus</taxon>
    </lineage>
</organism>
<keyword evidence="2" id="KW-0378">Hydrolase</keyword>
<protein>
    <submittedName>
        <fullName evidence="2">Phosphodiester glycosidase family protein</fullName>
    </submittedName>
</protein>
<dbReference type="RefSeq" id="WP_144987300.1">
    <property type="nucleotide sequence ID" value="NZ_VNJK01000001.1"/>
</dbReference>
<proteinExistence type="predicted"/>
<feature type="domain" description="Phosphodiester glycosidase" evidence="1">
    <location>
        <begin position="216"/>
        <end position="384"/>
    </location>
</feature>
<comment type="caution">
    <text evidence="2">The sequence shown here is derived from an EMBL/GenBank/DDBJ whole genome shotgun (WGS) entry which is preliminary data.</text>
</comment>
<dbReference type="AlphaFoldDB" id="A0A559IWX6"/>
<dbReference type="EMBL" id="VNJK01000001">
    <property type="protein sequence ID" value="TVX92132.1"/>
    <property type="molecule type" value="Genomic_DNA"/>
</dbReference>
<dbReference type="PANTHER" id="PTHR40446">
    <property type="entry name" value="N-ACETYLGLUCOSAMINE-1-PHOSPHODIESTER ALPHA-N-ACETYLGLUCOSAMINIDASE"/>
    <property type="match status" value="1"/>
</dbReference>
<name>A0A559IWX6_9BACL</name>
<dbReference type="InterPro" id="IPR018711">
    <property type="entry name" value="NAGPA"/>
</dbReference>
<keyword evidence="2" id="KW-0326">Glycosidase</keyword>
<dbReference type="PANTHER" id="PTHR40446:SF2">
    <property type="entry name" value="N-ACETYLGLUCOSAMINE-1-PHOSPHODIESTER ALPHA-N-ACETYLGLUCOSAMINIDASE"/>
    <property type="match status" value="1"/>
</dbReference>
<reference evidence="2 3" key="1">
    <citation type="submission" date="2019-07" db="EMBL/GenBank/DDBJ databases">
        <authorList>
            <person name="Kim J."/>
        </authorList>
    </citation>
    <scope>NUCLEOTIDE SEQUENCE [LARGE SCALE GENOMIC DNA]</scope>
    <source>
        <strain evidence="2 3">N4</strain>
    </source>
</reference>
<evidence type="ECO:0000313" key="3">
    <source>
        <dbReference type="Proteomes" id="UP000318102"/>
    </source>
</evidence>
<evidence type="ECO:0000259" key="1">
    <source>
        <dbReference type="Pfam" id="PF09992"/>
    </source>
</evidence>
<dbReference type="GO" id="GO:0016798">
    <property type="term" value="F:hydrolase activity, acting on glycosyl bonds"/>
    <property type="evidence" value="ECO:0007669"/>
    <property type="project" value="UniProtKB-KW"/>
</dbReference>
<dbReference type="OrthoDB" id="9809781at2"/>
<sequence length="388" mass="41534">MHKETSNRKHRVLKSITMVAALTMLLVPGMNAYAVPLATSNIGGQVASPAAIASKPKLAAPRVSSKSVKVGSRSIPVQTVHVPKGYVPVAAFGKGKYGAAASLNEMMRNHQAVAGINATFFEAYNGAPEPWGTVIINGRIEHVGNHGTTIGFRKDGSVLMDTLRIKLRGTVTNEKTAREQGWYAYFVNRTPAKNSSLAIMFTPMRGSHLGFAYGNAVTVRNGQVTSVTSGQNVPIPKDGYVLVYTGKEKKMAERFKKGDKVTQAFEYTNKDGQAIDWQDVQTAVGAGPRLVKDGRVALQPAAEGFQQDKILTLSATRSGIGIMPDGSIMLATTGSATMKQWAEVWKQLGAKQAMNLDGGASTGLYANNKVITSPGRLLSNVLLFKQPK</sequence>
<evidence type="ECO:0000313" key="2">
    <source>
        <dbReference type="EMBL" id="TVX92132.1"/>
    </source>
</evidence>
<gene>
    <name evidence="2" type="ORF">FPZ44_03105</name>
</gene>
<accession>A0A559IWX6</accession>